<dbReference type="EMBL" id="FNEJ01000013">
    <property type="protein sequence ID" value="SDI96457.1"/>
    <property type="molecule type" value="Genomic_DNA"/>
</dbReference>
<evidence type="ECO:0000313" key="3">
    <source>
        <dbReference type="Proteomes" id="UP000199093"/>
    </source>
</evidence>
<dbReference type="AlphaFoldDB" id="A0A1G8PVF8"/>
<name>A0A1G8PVF8_9RHOB</name>
<reference evidence="2 3" key="1">
    <citation type="submission" date="2016-10" db="EMBL/GenBank/DDBJ databases">
        <authorList>
            <person name="de Groot N.N."/>
        </authorList>
    </citation>
    <scope>NUCLEOTIDE SEQUENCE [LARGE SCALE GENOMIC DNA]</scope>
    <source>
        <strain evidence="2 3">DSM 26424</strain>
    </source>
</reference>
<feature type="region of interest" description="Disordered" evidence="1">
    <location>
        <begin position="1"/>
        <end position="21"/>
    </location>
</feature>
<dbReference type="Proteomes" id="UP000199093">
    <property type="component" value="Unassembled WGS sequence"/>
</dbReference>
<gene>
    <name evidence="2" type="ORF">SAMN04487993_1013143</name>
</gene>
<dbReference type="OrthoDB" id="7854213at2"/>
<keyword evidence="3" id="KW-1185">Reference proteome</keyword>
<protein>
    <submittedName>
        <fullName evidence="2">Uncharacterized protein</fullName>
    </submittedName>
</protein>
<evidence type="ECO:0000313" key="2">
    <source>
        <dbReference type="EMBL" id="SDI96457.1"/>
    </source>
</evidence>
<dbReference type="STRING" id="555512.SAMN04487993_1013143"/>
<organism evidence="2 3">
    <name type="scientific">Salipiger marinus</name>
    <dbReference type="NCBI Taxonomy" id="555512"/>
    <lineage>
        <taxon>Bacteria</taxon>
        <taxon>Pseudomonadati</taxon>
        <taxon>Pseudomonadota</taxon>
        <taxon>Alphaproteobacteria</taxon>
        <taxon>Rhodobacterales</taxon>
        <taxon>Roseobacteraceae</taxon>
        <taxon>Salipiger</taxon>
    </lineage>
</organism>
<evidence type="ECO:0000256" key="1">
    <source>
        <dbReference type="SAM" id="MobiDB-lite"/>
    </source>
</evidence>
<accession>A0A1G8PVF8</accession>
<sequence length="120" mass="13062">MHQLDLFAPQPPRLEPVDPNGPVIQGEPDIVLRLPHPRLAWALAEIELHQHDDGRWMWATGTCGGGYKVGPKWGKFAPTQQDATRHAAAELLDAAQKLGPGHCATAAQIESIADFARGFL</sequence>
<proteinExistence type="predicted"/>
<dbReference type="RefSeq" id="WP_089848793.1">
    <property type="nucleotide sequence ID" value="NZ_FNEJ01000013.1"/>
</dbReference>